<dbReference type="STRING" id="1071383.J7R8S8"/>
<dbReference type="InterPro" id="IPR004305">
    <property type="entry name" value="Thiaminase-2/PQQC"/>
</dbReference>
<evidence type="ECO:0000259" key="2">
    <source>
        <dbReference type="Pfam" id="PF08543"/>
    </source>
</evidence>
<dbReference type="EMBL" id="HE978320">
    <property type="protein sequence ID" value="CCK71275.1"/>
    <property type="molecule type" value="Genomic_DNA"/>
</dbReference>
<dbReference type="CDD" id="cd19367">
    <property type="entry name" value="TenA_C_ScTHI20-like"/>
    <property type="match status" value="1"/>
</dbReference>
<dbReference type="GO" id="GO:0050334">
    <property type="term" value="F:thiaminase activity"/>
    <property type="evidence" value="ECO:0007669"/>
    <property type="project" value="InterPro"/>
</dbReference>
<dbReference type="SUPFAM" id="SSF48613">
    <property type="entry name" value="Heme oxygenase-like"/>
    <property type="match status" value="1"/>
</dbReference>
<feature type="domain" description="Thiaminase-2/PQQC" evidence="1">
    <location>
        <begin position="171"/>
        <end position="381"/>
    </location>
</feature>
<dbReference type="Pfam" id="PF08543">
    <property type="entry name" value="Phos_pyr_kin"/>
    <property type="match status" value="1"/>
</dbReference>
<dbReference type="RefSeq" id="XP_022465521.1">
    <property type="nucleotide sequence ID" value="XM_022609090.1"/>
</dbReference>
<dbReference type="Gene3D" id="3.40.1190.20">
    <property type="match status" value="1"/>
</dbReference>
<dbReference type="Pfam" id="PF03070">
    <property type="entry name" value="TENA_THI-4"/>
    <property type="match status" value="1"/>
</dbReference>
<dbReference type="InterPro" id="IPR050967">
    <property type="entry name" value="Thiamine_Salvage_TenA"/>
</dbReference>
<dbReference type="Gene3D" id="1.20.910.10">
    <property type="entry name" value="Heme oxygenase-like"/>
    <property type="match status" value="1"/>
</dbReference>
<reference evidence="3 4" key="1">
    <citation type="journal article" date="2011" name="Proc. Natl. Acad. Sci. U.S.A.">
        <title>Evolutionary erosion of yeast sex chromosomes by mating-type switching accidents.</title>
        <authorList>
            <person name="Gordon J.L."/>
            <person name="Armisen D."/>
            <person name="Proux-Wera E."/>
            <person name="Oheigeartaigh S.S."/>
            <person name="Byrne K.P."/>
            <person name="Wolfe K.H."/>
        </authorList>
    </citation>
    <scope>NUCLEOTIDE SEQUENCE [LARGE SCALE GENOMIC DNA]</scope>
    <source>
        <strain evidence="4">ATCC MYA-139 / BCRC 22969 / CBS 8797 / CCRC 22969 / KCTC 17520 / NBRC 10181 / NCYC 3082</strain>
    </source>
</reference>
<evidence type="ECO:0000313" key="3">
    <source>
        <dbReference type="EMBL" id="CCK71275.1"/>
    </source>
</evidence>
<dbReference type="Proteomes" id="UP000006310">
    <property type="component" value="Chromosome 7"/>
</dbReference>
<dbReference type="PANTHER" id="PTHR43198:SF2">
    <property type="entry name" value="SI:CH1073-67J19.1-RELATED"/>
    <property type="match status" value="1"/>
</dbReference>
<dbReference type="InterPro" id="IPR016084">
    <property type="entry name" value="Haem_Oase-like_multi-hlx"/>
</dbReference>
<dbReference type="GeneID" id="34526999"/>
<dbReference type="PANTHER" id="PTHR43198">
    <property type="entry name" value="BIFUNCTIONAL TH2 PROTEIN"/>
    <property type="match status" value="1"/>
</dbReference>
<dbReference type="GO" id="GO:0006772">
    <property type="term" value="P:thiamine metabolic process"/>
    <property type="evidence" value="ECO:0007669"/>
    <property type="project" value="InterPro"/>
</dbReference>
<feature type="domain" description="Pyridoxamine kinase/Phosphomethylpyrimidine kinase" evidence="2">
    <location>
        <begin position="8"/>
        <end position="112"/>
    </location>
</feature>
<dbReference type="OrthoDB" id="10028886at2759"/>
<dbReference type="InterPro" id="IPR013749">
    <property type="entry name" value="PM/HMP-P_kinase-1"/>
</dbReference>
<name>J7R8S8_HUIN7</name>
<dbReference type="KEGG" id="kng:KNAG_0G02170"/>
<protein>
    <recommendedName>
        <fullName evidence="5">Thiaminase-2/PQQC domain-containing protein</fullName>
    </recommendedName>
</protein>
<dbReference type="GO" id="GO:0005829">
    <property type="term" value="C:cytosol"/>
    <property type="evidence" value="ECO:0007669"/>
    <property type="project" value="TreeGrafter"/>
</dbReference>
<dbReference type="InterPro" id="IPR027574">
    <property type="entry name" value="Thiaminase_II"/>
</dbReference>
<dbReference type="NCBIfam" id="TIGR04306">
    <property type="entry name" value="salvage_TenA"/>
    <property type="match status" value="1"/>
</dbReference>
<evidence type="ECO:0000259" key="1">
    <source>
        <dbReference type="Pfam" id="PF03070"/>
    </source>
</evidence>
<sequence>MKTVTRISDLLVISLAKLRELIGTENTKDDIDILIETVAQKTGAANVLLTCGDCETTDIYFSSATHEKIGFKCTSRNKYSSESVATAIAANLSHGYRMAQAVYGGLEYIETCNTLAGKKCLKFFTYNIDIPLKHMLADENFKAHDLVSCPAADQIADPTITNDFYNYLSNHPAVKPSWERYINHDFVRQISENCLDPLKFKFYIEQDYAYLSDFCRIHMISGSKGPGLDEMEDELQVVEQIKGGLIMHKDRLRSYGIPPEKEAEYFSNLFRGPALQNYARYLKDVAARGNWKELVIATMPCLTGYVSAAIPYEGKVKAPKDSMYYEWMDVYYSPWVKDAKTKGKQTINKVATGCTNAEIERLVQIYAEVCELEAQFWDAALYLDTK</sequence>
<accession>J7R8S8</accession>
<dbReference type="HOGENOM" id="CLU_020520_2_1_1"/>
<evidence type="ECO:0000313" key="4">
    <source>
        <dbReference type="Proteomes" id="UP000006310"/>
    </source>
</evidence>
<dbReference type="InterPro" id="IPR029056">
    <property type="entry name" value="Ribokinase-like"/>
</dbReference>
<dbReference type="eggNOG" id="KOG2598">
    <property type="taxonomic scope" value="Eukaryota"/>
</dbReference>
<dbReference type="AlphaFoldDB" id="J7R8S8"/>
<organism evidence="3 4">
    <name type="scientific">Huiozyma naganishii (strain ATCC MYA-139 / BCRC 22969 / CBS 8797 / KCTC 17520 / NBRC 10181 / NCYC 3082 / Yp74L-3)</name>
    <name type="common">Yeast</name>
    <name type="synonym">Kazachstania naganishii</name>
    <dbReference type="NCBI Taxonomy" id="1071383"/>
    <lineage>
        <taxon>Eukaryota</taxon>
        <taxon>Fungi</taxon>
        <taxon>Dikarya</taxon>
        <taxon>Ascomycota</taxon>
        <taxon>Saccharomycotina</taxon>
        <taxon>Saccharomycetes</taxon>
        <taxon>Saccharomycetales</taxon>
        <taxon>Saccharomycetaceae</taxon>
        <taxon>Huiozyma</taxon>
    </lineage>
</organism>
<keyword evidence="4" id="KW-1185">Reference proteome</keyword>
<reference evidence="4" key="2">
    <citation type="submission" date="2012-08" db="EMBL/GenBank/DDBJ databases">
        <title>Genome sequence of Kazachstania naganishii.</title>
        <authorList>
            <person name="Gordon J.L."/>
            <person name="Armisen D."/>
            <person name="Proux-Wera E."/>
            <person name="OhEigeartaigh S.S."/>
            <person name="Byrne K.P."/>
            <person name="Wolfe K.H."/>
        </authorList>
    </citation>
    <scope>NUCLEOTIDE SEQUENCE [LARGE SCALE GENOMIC DNA]</scope>
    <source>
        <strain evidence="4">ATCC MYA-139 / BCRC 22969 / CBS 8797 / CCRC 22969 / KCTC 17520 / NBRC 10181 / NCYC 3082</strain>
    </source>
</reference>
<evidence type="ECO:0008006" key="5">
    <source>
        <dbReference type="Google" id="ProtNLM"/>
    </source>
</evidence>
<gene>
    <name evidence="3" type="primary">KNAG0G02170</name>
    <name evidence="3" type="ordered locus">KNAG_0G02170</name>
</gene>
<proteinExistence type="predicted"/>